<proteinExistence type="predicted"/>
<evidence type="ECO:0000313" key="1">
    <source>
        <dbReference type="EMBL" id="RGB73632.1"/>
    </source>
</evidence>
<accession>A0A3E2TEM8</accession>
<comment type="caution">
    <text evidence="1">The sequence shown here is derived from an EMBL/GenBank/DDBJ whole genome shotgun (WGS) entry which is preliminary data.</text>
</comment>
<organism evidence="1 2">
    <name type="scientific">Faecalibacterium prausnitzii</name>
    <dbReference type="NCBI Taxonomy" id="853"/>
    <lineage>
        <taxon>Bacteria</taxon>
        <taxon>Bacillati</taxon>
        <taxon>Bacillota</taxon>
        <taxon>Clostridia</taxon>
        <taxon>Eubacteriales</taxon>
        <taxon>Oscillospiraceae</taxon>
        <taxon>Faecalibacterium</taxon>
    </lineage>
</organism>
<name>A0A3E2TEM8_9FIRM</name>
<dbReference type="EMBL" id="QVEQ01000001">
    <property type="protein sequence ID" value="RGB73632.1"/>
    <property type="molecule type" value="Genomic_DNA"/>
</dbReference>
<protein>
    <submittedName>
        <fullName evidence="1">Uncharacterized protein</fullName>
    </submittedName>
</protein>
<gene>
    <name evidence="1" type="ORF">DWZ89_02270</name>
</gene>
<sequence length="117" mass="12774">MAMTSYALGLYKDYTKVRVAFGRYKAGNTYKTVPIDSVETLKDGRLAFFMTIPPGDSTGSTVTEVALLDTSKQVMYTKTLVGNEQVEFEADDEGALLRVALNFSSADKTADQRNAKG</sequence>
<dbReference type="RefSeq" id="WP_117504279.1">
    <property type="nucleotide sequence ID" value="NZ_QVEQ01000001.1"/>
</dbReference>
<evidence type="ECO:0000313" key="2">
    <source>
        <dbReference type="Proteomes" id="UP000261140"/>
    </source>
</evidence>
<reference evidence="1 2" key="1">
    <citation type="submission" date="2018-08" db="EMBL/GenBank/DDBJ databases">
        <title>A genome reference for cultivated species of the human gut microbiota.</title>
        <authorList>
            <person name="Zou Y."/>
            <person name="Xue W."/>
            <person name="Luo G."/>
        </authorList>
    </citation>
    <scope>NUCLEOTIDE SEQUENCE [LARGE SCALE GENOMIC DNA]</scope>
    <source>
        <strain evidence="1 2">AF36-11AT</strain>
    </source>
</reference>
<dbReference type="Proteomes" id="UP000261140">
    <property type="component" value="Unassembled WGS sequence"/>
</dbReference>
<dbReference type="AlphaFoldDB" id="A0A3E2TEM8"/>